<dbReference type="SMART" id="SM00448">
    <property type="entry name" value="REC"/>
    <property type="match status" value="1"/>
</dbReference>
<evidence type="ECO:0000313" key="6">
    <source>
        <dbReference type="Proteomes" id="UP000238034"/>
    </source>
</evidence>
<gene>
    <name evidence="5" type="ORF">B0I27_106185</name>
</gene>
<dbReference type="Proteomes" id="UP000238034">
    <property type="component" value="Unassembled WGS sequence"/>
</dbReference>
<dbReference type="InterPro" id="IPR011006">
    <property type="entry name" value="CheY-like_superfamily"/>
</dbReference>
<proteinExistence type="predicted"/>
<dbReference type="EMBL" id="PVTH01000006">
    <property type="protein sequence ID" value="PRY52424.1"/>
    <property type="molecule type" value="Genomic_DNA"/>
</dbReference>
<sequence length="128" mass="14204">MIDIYKMDTILIIDDDPRNIFALVAVLKTKKFVCLTASSAEEGIKTLLRQPDIGIILMDMMMPDMDGYEAIAEIRKNELVNKVPIIAVTAQAMVGDREKCIAAGANDYISKPIDIDILVELLGQYLNT</sequence>
<dbReference type="PANTHER" id="PTHR45339">
    <property type="entry name" value="HYBRID SIGNAL TRANSDUCTION HISTIDINE KINASE J"/>
    <property type="match status" value="1"/>
</dbReference>
<keyword evidence="1 3" id="KW-0597">Phosphoprotein</keyword>
<dbReference type="Pfam" id="PF00072">
    <property type="entry name" value="Response_reg"/>
    <property type="match status" value="1"/>
</dbReference>
<keyword evidence="6" id="KW-1185">Reference proteome</keyword>
<evidence type="ECO:0000256" key="1">
    <source>
        <dbReference type="ARBA" id="ARBA00022553"/>
    </source>
</evidence>
<dbReference type="GO" id="GO:0000160">
    <property type="term" value="P:phosphorelay signal transduction system"/>
    <property type="evidence" value="ECO:0007669"/>
    <property type="project" value="UniProtKB-KW"/>
</dbReference>
<organism evidence="5 6">
    <name type="scientific">Arcticibacter pallidicorallinus</name>
    <dbReference type="NCBI Taxonomy" id="1259464"/>
    <lineage>
        <taxon>Bacteria</taxon>
        <taxon>Pseudomonadati</taxon>
        <taxon>Bacteroidota</taxon>
        <taxon>Sphingobacteriia</taxon>
        <taxon>Sphingobacteriales</taxon>
        <taxon>Sphingobacteriaceae</taxon>
        <taxon>Arcticibacter</taxon>
    </lineage>
</organism>
<dbReference type="PROSITE" id="PS50110">
    <property type="entry name" value="RESPONSE_REGULATORY"/>
    <property type="match status" value="1"/>
</dbReference>
<evidence type="ECO:0000256" key="2">
    <source>
        <dbReference type="ARBA" id="ARBA00023012"/>
    </source>
</evidence>
<feature type="modified residue" description="4-aspartylphosphate" evidence="3">
    <location>
        <position position="59"/>
    </location>
</feature>
<evidence type="ECO:0000259" key="4">
    <source>
        <dbReference type="PROSITE" id="PS50110"/>
    </source>
</evidence>
<name>A0A2T0U3D3_9SPHI</name>
<keyword evidence="2" id="KW-0902">Two-component regulatory system</keyword>
<dbReference type="Gene3D" id="3.40.50.2300">
    <property type="match status" value="1"/>
</dbReference>
<evidence type="ECO:0000256" key="3">
    <source>
        <dbReference type="PROSITE-ProRule" id="PRU00169"/>
    </source>
</evidence>
<reference evidence="5 6" key="1">
    <citation type="submission" date="2018-03" db="EMBL/GenBank/DDBJ databases">
        <title>Genomic Encyclopedia of Type Strains, Phase III (KMG-III): the genomes of soil and plant-associated and newly described type strains.</title>
        <authorList>
            <person name="Whitman W."/>
        </authorList>
    </citation>
    <scope>NUCLEOTIDE SEQUENCE [LARGE SCALE GENOMIC DNA]</scope>
    <source>
        <strain evidence="5 6">CGMCC 1.9313</strain>
    </source>
</reference>
<dbReference type="SUPFAM" id="SSF52172">
    <property type="entry name" value="CheY-like"/>
    <property type="match status" value="1"/>
</dbReference>
<dbReference type="InterPro" id="IPR001789">
    <property type="entry name" value="Sig_transdc_resp-reg_receiver"/>
</dbReference>
<protein>
    <submittedName>
        <fullName evidence="5">Response regulator receiver domain-containing protein</fullName>
    </submittedName>
</protein>
<evidence type="ECO:0000313" key="5">
    <source>
        <dbReference type="EMBL" id="PRY52424.1"/>
    </source>
</evidence>
<feature type="domain" description="Response regulatory" evidence="4">
    <location>
        <begin position="9"/>
        <end position="126"/>
    </location>
</feature>
<dbReference type="CDD" id="cd17546">
    <property type="entry name" value="REC_hyHK_CKI1_RcsC-like"/>
    <property type="match status" value="1"/>
</dbReference>
<dbReference type="AlphaFoldDB" id="A0A2T0U3D3"/>
<dbReference type="PANTHER" id="PTHR45339:SF1">
    <property type="entry name" value="HYBRID SIGNAL TRANSDUCTION HISTIDINE KINASE J"/>
    <property type="match status" value="1"/>
</dbReference>
<comment type="caution">
    <text evidence="5">The sequence shown here is derived from an EMBL/GenBank/DDBJ whole genome shotgun (WGS) entry which is preliminary data.</text>
</comment>
<accession>A0A2T0U3D3</accession>